<evidence type="ECO:0000313" key="2">
    <source>
        <dbReference type="EMBL" id="KAH7575758.1"/>
    </source>
</evidence>
<accession>A0ABQ8IGL5</accession>
<dbReference type="EMBL" id="JAFEMO010000002">
    <property type="protein sequence ID" value="KAH7575758.1"/>
    <property type="molecule type" value="Genomic_DNA"/>
</dbReference>
<evidence type="ECO:0000259" key="1">
    <source>
        <dbReference type="Pfam" id="PF13456"/>
    </source>
</evidence>
<evidence type="ECO:0000313" key="3">
    <source>
        <dbReference type="Proteomes" id="UP000827721"/>
    </source>
</evidence>
<keyword evidence="3" id="KW-1185">Reference proteome</keyword>
<sequence>MFFLDGKEILVKAVIQSIPTYAVSLFKFPSMLIRELHALSAHFLWGSGGSQSKIHRHSEDMICCSKDYGGLGFQDLELFDQTLLAKQCLGVIHNHSSATKASIKPIIVETDCLSILRNLRDNRFPLSKVGSVLEDISKLLDSCSTDVPIFVPRSANQRAHSIQFGCSIDELSV</sequence>
<dbReference type="Pfam" id="PF13456">
    <property type="entry name" value="RVT_3"/>
    <property type="match status" value="1"/>
</dbReference>
<protein>
    <recommendedName>
        <fullName evidence="1">RNase H type-1 domain-containing protein</fullName>
    </recommendedName>
</protein>
<reference evidence="2 3" key="1">
    <citation type="submission" date="2021-02" db="EMBL/GenBank/DDBJ databases">
        <title>Plant Genome Project.</title>
        <authorList>
            <person name="Zhang R.-G."/>
        </authorList>
    </citation>
    <scope>NUCLEOTIDE SEQUENCE [LARGE SCALE GENOMIC DNA]</scope>
    <source>
        <tissue evidence="2">Leaves</tissue>
    </source>
</reference>
<dbReference type="Proteomes" id="UP000827721">
    <property type="component" value="Unassembled WGS sequence"/>
</dbReference>
<feature type="domain" description="RNase H type-1" evidence="1">
    <location>
        <begin position="97"/>
        <end position="161"/>
    </location>
</feature>
<name>A0ABQ8IGL5_9ROSI</name>
<proteinExistence type="predicted"/>
<dbReference type="PANTHER" id="PTHR33116:SF86">
    <property type="entry name" value="REVERSE TRANSCRIPTASE DOMAIN-CONTAINING PROTEIN"/>
    <property type="match status" value="1"/>
</dbReference>
<gene>
    <name evidence="2" type="ORF">JRO89_XS02G0210300</name>
</gene>
<dbReference type="PANTHER" id="PTHR33116">
    <property type="entry name" value="REVERSE TRANSCRIPTASE ZINC-BINDING DOMAIN-CONTAINING PROTEIN-RELATED-RELATED"/>
    <property type="match status" value="1"/>
</dbReference>
<dbReference type="InterPro" id="IPR002156">
    <property type="entry name" value="RNaseH_domain"/>
</dbReference>
<comment type="caution">
    <text evidence="2">The sequence shown here is derived from an EMBL/GenBank/DDBJ whole genome shotgun (WGS) entry which is preliminary data.</text>
</comment>
<organism evidence="2 3">
    <name type="scientific">Xanthoceras sorbifolium</name>
    <dbReference type="NCBI Taxonomy" id="99658"/>
    <lineage>
        <taxon>Eukaryota</taxon>
        <taxon>Viridiplantae</taxon>
        <taxon>Streptophyta</taxon>
        <taxon>Embryophyta</taxon>
        <taxon>Tracheophyta</taxon>
        <taxon>Spermatophyta</taxon>
        <taxon>Magnoliopsida</taxon>
        <taxon>eudicotyledons</taxon>
        <taxon>Gunneridae</taxon>
        <taxon>Pentapetalae</taxon>
        <taxon>rosids</taxon>
        <taxon>malvids</taxon>
        <taxon>Sapindales</taxon>
        <taxon>Sapindaceae</taxon>
        <taxon>Xanthoceroideae</taxon>
        <taxon>Xanthoceras</taxon>
    </lineage>
</organism>